<keyword evidence="6" id="KW-1185">Reference proteome</keyword>
<evidence type="ECO:0000256" key="3">
    <source>
        <dbReference type="ARBA" id="ARBA00023163"/>
    </source>
</evidence>
<dbReference type="SUPFAM" id="SSF53822">
    <property type="entry name" value="Periplasmic binding protein-like I"/>
    <property type="match status" value="1"/>
</dbReference>
<dbReference type="InterPro" id="IPR010982">
    <property type="entry name" value="Lambda_DNA-bd_dom_sf"/>
</dbReference>
<organism evidence="5 6">
    <name type="scientific">Enemella evansiae</name>
    <dbReference type="NCBI Taxonomy" id="2016499"/>
    <lineage>
        <taxon>Bacteria</taxon>
        <taxon>Bacillati</taxon>
        <taxon>Actinomycetota</taxon>
        <taxon>Actinomycetes</taxon>
        <taxon>Propionibacteriales</taxon>
        <taxon>Propionibacteriaceae</taxon>
        <taxon>Enemella</taxon>
    </lineage>
</organism>
<keyword evidence="1" id="KW-0805">Transcription regulation</keyword>
<dbReference type="InterPro" id="IPR046335">
    <property type="entry name" value="LacI/GalR-like_sensor"/>
</dbReference>
<keyword evidence="3" id="KW-0804">Transcription</keyword>
<dbReference type="Pfam" id="PF00356">
    <property type="entry name" value="LacI"/>
    <property type="match status" value="1"/>
</dbReference>
<dbReference type="PANTHER" id="PTHR30146:SF109">
    <property type="entry name" value="HTH-TYPE TRANSCRIPTIONAL REGULATOR GALS"/>
    <property type="match status" value="1"/>
</dbReference>
<dbReference type="EMBL" id="NMVO01000017">
    <property type="protein sequence ID" value="OYO09711.1"/>
    <property type="molecule type" value="Genomic_DNA"/>
</dbReference>
<proteinExistence type="predicted"/>
<keyword evidence="2" id="KW-0238">DNA-binding</keyword>
<dbReference type="SUPFAM" id="SSF47413">
    <property type="entry name" value="lambda repressor-like DNA-binding domains"/>
    <property type="match status" value="1"/>
</dbReference>
<name>A0A255G2B0_9ACTN</name>
<dbReference type="Proteomes" id="UP000215896">
    <property type="component" value="Unassembled WGS sequence"/>
</dbReference>
<evidence type="ECO:0000313" key="6">
    <source>
        <dbReference type="Proteomes" id="UP000215896"/>
    </source>
</evidence>
<feature type="domain" description="HTH lacI-type" evidence="4">
    <location>
        <begin position="7"/>
        <end position="61"/>
    </location>
</feature>
<gene>
    <name evidence="5" type="ORF">CGZ94_18860</name>
</gene>
<sequence length="336" mass="36418">MEVQMAVTISDVAAQAGVSKTTVSHTLNRPHRVSAKTRAKVLAVVDALGYYPHELAERRQRASTPRIAVVAPFTSYSSFHERLDGLLNRARHGDGACEVVLVDHGSAARSADPQLSVLPLQGRVDGIVVMGLPVDDAWVERVQQHRLPAVLVDSRHPELDTVTMNDELGGKLAAQHLLARGLTEFVYVSEGQVSSYPSAAQRRMLGFQQALAEAGMGRQQFRHLKVPDGLAAAEERGLALARRGRDGLGIFAHHDRVAVGLLNGLRAGRVKVPGDHHLVGFDGRELARAAKLTTIRQPLAESGTLGMELLLRRIADPDLPVTHTMMNVELIEGETT</sequence>
<dbReference type="GO" id="GO:0000976">
    <property type="term" value="F:transcription cis-regulatory region binding"/>
    <property type="evidence" value="ECO:0007669"/>
    <property type="project" value="TreeGrafter"/>
</dbReference>
<protein>
    <submittedName>
        <fullName evidence="5">LacI family transcriptional regulator</fullName>
    </submittedName>
</protein>
<dbReference type="CDD" id="cd01392">
    <property type="entry name" value="HTH_LacI"/>
    <property type="match status" value="1"/>
</dbReference>
<dbReference type="InterPro" id="IPR000843">
    <property type="entry name" value="HTH_LacI"/>
</dbReference>
<dbReference type="Gene3D" id="3.40.50.2300">
    <property type="match status" value="2"/>
</dbReference>
<evidence type="ECO:0000256" key="1">
    <source>
        <dbReference type="ARBA" id="ARBA00023015"/>
    </source>
</evidence>
<dbReference type="CDD" id="cd06267">
    <property type="entry name" value="PBP1_LacI_sugar_binding-like"/>
    <property type="match status" value="1"/>
</dbReference>
<dbReference type="SMART" id="SM00354">
    <property type="entry name" value="HTH_LACI"/>
    <property type="match status" value="1"/>
</dbReference>
<reference evidence="5 6" key="1">
    <citation type="submission" date="2017-07" db="EMBL/GenBank/DDBJ databases">
        <title>Draft whole genome sequences of clinical Proprionibacteriaceae strains.</title>
        <authorList>
            <person name="Bernier A.-M."/>
            <person name="Bernard K."/>
            <person name="Domingo M.-C."/>
        </authorList>
    </citation>
    <scope>NUCLEOTIDE SEQUENCE [LARGE SCALE GENOMIC DNA]</scope>
    <source>
        <strain evidence="5 6">NML 030167</strain>
    </source>
</reference>
<dbReference type="Pfam" id="PF13377">
    <property type="entry name" value="Peripla_BP_3"/>
    <property type="match status" value="1"/>
</dbReference>
<dbReference type="GO" id="GO:0003700">
    <property type="term" value="F:DNA-binding transcription factor activity"/>
    <property type="evidence" value="ECO:0007669"/>
    <property type="project" value="TreeGrafter"/>
</dbReference>
<dbReference type="InterPro" id="IPR028082">
    <property type="entry name" value="Peripla_BP_I"/>
</dbReference>
<dbReference type="PROSITE" id="PS50932">
    <property type="entry name" value="HTH_LACI_2"/>
    <property type="match status" value="1"/>
</dbReference>
<accession>A0A255G2B0</accession>
<comment type="caution">
    <text evidence="5">The sequence shown here is derived from an EMBL/GenBank/DDBJ whole genome shotgun (WGS) entry which is preliminary data.</text>
</comment>
<dbReference type="PANTHER" id="PTHR30146">
    <property type="entry name" value="LACI-RELATED TRANSCRIPTIONAL REPRESSOR"/>
    <property type="match status" value="1"/>
</dbReference>
<dbReference type="Gene3D" id="1.10.260.40">
    <property type="entry name" value="lambda repressor-like DNA-binding domains"/>
    <property type="match status" value="1"/>
</dbReference>
<dbReference type="AlphaFoldDB" id="A0A255G2B0"/>
<evidence type="ECO:0000259" key="4">
    <source>
        <dbReference type="PROSITE" id="PS50932"/>
    </source>
</evidence>
<evidence type="ECO:0000313" key="5">
    <source>
        <dbReference type="EMBL" id="OYO09711.1"/>
    </source>
</evidence>
<evidence type="ECO:0000256" key="2">
    <source>
        <dbReference type="ARBA" id="ARBA00023125"/>
    </source>
</evidence>